<dbReference type="InterPro" id="IPR000639">
    <property type="entry name" value="Epox_hydrolase-like"/>
</dbReference>
<accession>A0A0H5P654</accession>
<name>A0A0H5P654_NOCFR</name>
<dbReference type="Pfam" id="PF00561">
    <property type="entry name" value="Abhydrolase_1"/>
    <property type="match status" value="1"/>
</dbReference>
<organism evidence="2 3">
    <name type="scientific">Nocardia farcinica</name>
    <dbReference type="NCBI Taxonomy" id="37329"/>
    <lineage>
        <taxon>Bacteria</taxon>
        <taxon>Bacillati</taxon>
        <taxon>Actinomycetota</taxon>
        <taxon>Actinomycetes</taxon>
        <taxon>Mycobacteriales</taxon>
        <taxon>Nocardiaceae</taxon>
        <taxon>Nocardia</taxon>
    </lineage>
</organism>
<evidence type="ECO:0000313" key="2">
    <source>
        <dbReference type="EMBL" id="CRY83290.1"/>
    </source>
</evidence>
<evidence type="ECO:0000259" key="1">
    <source>
        <dbReference type="Pfam" id="PF00561"/>
    </source>
</evidence>
<dbReference type="InterPro" id="IPR050266">
    <property type="entry name" value="AB_hydrolase_sf"/>
</dbReference>
<keyword evidence="2" id="KW-0378">Hydrolase</keyword>
<sequence>MQTYSVDGIRYDIIGDGTPLVLVHGGSGRRQWFDPMTPLLERDARMLRVDLPGHGDSAPTPGHYRLEESAAALHRVLDHAGWERCAVFGHSHGAHVAAVLAADHPDRVAGLVIGDAPFDRERMRAHHRATAPMNRAWRALTGAARPQAHTLAGFLALEIAGPGSPSIEDVFGREHPYVREMVASLRHHDGDFLDAVLDRFDDTYHRLDDALLRAVTCPVVLLAADPAAGGLVGDADIAYVTDRAAGARVHRLSGVGHGLQLQDPRQVAEALRDHLRPAR</sequence>
<dbReference type="InterPro" id="IPR029058">
    <property type="entry name" value="AB_hydrolase_fold"/>
</dbReference>
<geneLocation type="plasmid" evidence="2">
    <name>2</name>
</geneLocation>
<protein>
    <submittedName>
        <fullName evidence="2">Tropinesterase</fullName>
        <ecNumber evidence="2">3.1.1.10</ecNumber>
    </submittedName>
</protein>
<dbReference type="EC" id="3.1.1.10" evidence="2"/>
<feature type="domain" description="AB hydrolase-1" evidence="1">
    <location>
        <begin position="19"/>
        <end position="116"/>
    </location>
</feature>
<dbReference type="Proteomes" id="UP000057820">
    <property type="component" value="Plasmid 2"/>
</dbReference>
<proteinExistence type="predicted"/>
<dbReference type="GO" id="GO:0016020">
    <property type="term" value="C:membrane"/>
    <property type="evidence" value="ECO:0007669"/>
    <property type="project" value="TreeGrafter"/>
</dbReference>
<dbReference type="GO" id="GO:0050357">
    <property type="term" value="F:tropinesterase activity"/>
    <property type="evidence" value="ECO:0007669"/>
    <property type="project" value="UniProtKB-EC"/>
</dbReference>
<dbReference type="Gene3D" id="3.40.50.1820">
    <property type="entry name" value="alpha/beta hydrolase"/>
    <property type="match status" value="1"/>
</dbReference>
<evidence type="ECO:0000313" key="3">
    <source>
        <dbReference type="Proteomes" id="UP000057820"/>
    </source>
</evidence>
<dbReference type="PANTHER" id="PTHR43798">
    <property type="entry name" value="MONOACYLGLYCEROL LIPASE"/>
    <property type="match status" value="1"/>
</dbReference>
<dbReference type="EMBL" id="LN868939">
    <property type="protein sequence ID" value="CRY83290.1"/>
    <property type="molecule type" value="Genomic_DNA"/>
</dbReference>
<dbReference type="InterPro" id="IPR000073">
    <property type="entry name" value="AB_hydrolase_1"/>
</dbReference>
<dbReference type="SUPFAM" id="SSF53474">
    <property type="entry name" value="alpha/beta-Hydrolases"/>
    <property type="match status" value="1"/>
</dbReference>
<dbReference type="KEGG" id="nfr:ERS450000_05410"/>
<gene>
    <name evidence="2" type="ORF">ERS450000_05410</name>
</gene>
<keyword evidence="2" id="KW-0614">Plasmid</keyword>
<dbReference type="PRINTS" id="PR00412">
    <property type="entry name" value="EPOXHYDRLASE"/>
</dbReference>
<dbReference type="PANTHER" id="PTHR43798:SF33">
    <property type="entry name" value="HYDROLASE, PUTATIVE (AFU_ORTHOLOGUE AFUA_2G14860)-RELATED"/>
    <property type="match status" value="1"/>
</dbReference>
<dbReference type="RefSeq" id="WP_159005631.1">
    <property type="nucleotide sequence ID" value="NZ_CP031418.1"/>
</dbReference>
<reference evidence="3" key="1">
    <citation type="submission" date="2015-03" db="EMBL/GenBank/DDBJ databases">
        <authorList>
            <consortium name="Pathogen Informatics"/>
        </authorList>
    </citation>
    <scope>NUCLEOTIDE SEQUENCE [LARGE SCALE GENOMIC DNA]</scope>
    <source>
        <strain evidence="3">NCTC11134</strain>
        <plasmid evidence="3">2</plasmid>
    </source>
</reference>
<dbReference type="AlphaFoldDB" id="A0A0H5P654"/>